<organism evidence="5 6">
    <name type="scientific">Hymenobacter monticola</name>
    <dbReference type="NCBI Taxonomy" id="1705399"/>
    <lineage>
        <taxon>Bacteria</taxon>
        <taxon>Pseudomonadati</taxon>
        <taxon>Bacteroidota</taxon>
        <taxon>Cytophagia</taxon>
        <taxon>Cytophagales</taxon>
        <taxon>Hymenobacteraceae</taxon>
        <taxon>Hymenobacter</taxon>
    </lineage>
</organism>
<dbReference type="Proteomes" id="UP000831390">
    <property type="component" value="Chromosome"/>
</dbReference>
<dbReference type="InterPro" id="IPR008969">
    <property type="entry name" value="CarboxyPept-like_regulatory"/>
</dbReference>
<evidence type="ECO:0000313" key="5">
    <source>
        <dbReference type="EMBL" id="UOE33686.1"/>
    </source>
</evidence>
<dbReference type="EMBL" id="CP094534">
    <property type="protein sequence ID" value="UOE33686.1"/>
    <property type="molecule type" value="Genomic_DNA"/>
</dbReference>
<dbReference type="RefSeq" id="WP_243513732.1">
    <property type="nucleotide sequence ID" value="NZ_CP094534.1"/>
</dbReference>
<keyword evidence="5" id="KW-0675">Receptor</keyword>
<dbReference type="Gene3D" id="2.60.40.1120">
    <property type="entry name" value="Carboxypeptidase-like, regulatory domain"/>
    <property type="match status" value="1"/>
</dbReference>
<evidence type="ECO:0000313" key="6">
    <source>
        <dbReference type="Proteomes" id="UP000831390"/>
    </source>
</evidence>
<evidence type="ECO:0000256" key="3">
    <source>
        <dbReference type="SAM" id="SignalP"/>
    </source>
</evidence>
<reference evidence="5 6" key="1">
    <citation type="submission" date="2022-03" db="EMBL/GenBank/DDBJ databases">
        <title>Hymenobactersp. isolated from the air.</title>
        <authorList>
            <person name="Won M."/>
            <person name="Kwon S.-W."/>
        </authorList>
    </citation>
    <scope>NUCLEOTIDE SEQUENCE [LARGE SCALE GENOMIC DNA]</scope>
    <source>
        <strain evidence="5 6">KACC 22596</strain>
    </source>
</reference>
<feature type="domain" description="TonB-dependent receptor plug" evidence="4">
    <location>
        <begin position="174"/>
        <end position="254"/>
    </location>
</feature>
<evidence type="ECO:0000256" key="2">
    <source>
        <dbReference type="SAM" id="MobiDB-lite"/>
    </source>
</evidence>
<dbReference type="Pfam" id="PF07715">
    <property type="entry name" value="Plug"/>
    <property type="match status" value="1"/>
</dbReference>
<keyword evidence="6" id="KW-1185">Reference proteome</keyword>
<accession>A0ABY4B6P2</accession>
<dbReference type="InterPro" id="IPR039426">
    <property type="entry name" value="TonB-dep_rcpt-like"/>
</dbReference>
<proteinExistence type="predicted"/>
<keyword evidence="1 3" id="KW-0732">Signal</keyword>
<dbReference type="InterPro" id="IPR012910">
    <property type="entry name" value="Plug_dom"/>
</dbReference>
<evidence type="ECO:0000259" key="4">
    <source>
        <dbReference type="Pfam" id="PF07715"/>
    </source>
</evidence>
<feature type="signal peptide" evidence="3">
    <location>
        <begin position="1"/>
        <end position="20"/>
    </location>
</feature>
<dbReference type="SUPFAM" id="SSF49464">
    <property type="entry name" value="Carboxypeptidase regulatory domain-like"/>
    <property type="match status" value="1"/>
</dbReference>
<name>A0ABY4B6P2_9BACT</name>
<feature type="chain" id="PRO_5046682166" evidence="3">
    <location>
        <begin position="21"/>
        <end position="767"/>
    </location>
</feature>
<sequence>MKPSLLPLLLLLSAVRPALAQTAQPHPQPLPSGGGVRSETEAVRLPSPGGEGLGVGCRLVGTVRDADGQPLPGVNVFVKTTFDGASTDSLGRFSFSTDHAAGPAVLVATFIGYEPLETLVTLGEGPISLPNMKLKASRAALGDVVVTAGAFEASDEKRSSVLKPLDIVTTAGALGDIAGALNALPGTTRNGETGQLFVRGGAASETKTYLDGLPVQTPYGGAVPNVAARGRFSPFLFKGTVFSTGGYSAEYGQALSAVVALNSTDLAPETMTSVSLMSVGGSLARTKRWDRTSLALTGDYTNLAPYYNLVPQNLGWEKAPLQLGGSLKLAHQVGEAGMLKVYGTYSRQRLALRQPDANPAFAATGHPVALANDNLYLNATYRAPLTRGWSLNTGLALTQDDNTLRPDVQSVHDLDRSAVARLVLTNDSASTWFNLKMGLEGYAQRYRQQYQASAEAPVLSLGVDEQRGAAFVESDLVLSRKLAGRAGLRTEYSALLGRFNAAPRLGLAYKTGENSQLSAAWGYFYQTPTTDLLRISQALQFERAEHYMLTYQRMVKERTLRAEIYQKNYAQLTTFDPNNIYNPSTYQNAGSGYARGLDVLWRDRTTFKKADYWVSYGFVDTRRQFRDYPAVAVPTFAARHNLSVVGKYWLQKIHTQVGFTYAYGSPRRYNDPNRPGYNQSSLPAYQDLSLNASYLTHWFGQFTIVYVSASNVLGRQNVYGYTFAGQPDASGLRPSVAVTPPAPRMLFVGVFISINKTSKVDLNEKPE</sequence>
<dbReference type="SUPFAM" id="SSF56935">
    <property type="entry name" value="Porins"/>
    <property type="match status" value="1"/>
</dbReference>
<dbReference type="Pfam" id="PF13715">
    <property type="entry name" value="CarbopepD_reg_2"/>
    <property type="match status" value="1"/>
</dbReference>
<protein>
    <submittedName>
        <fullName evidence="5">TonB-dependent receptor</fullName>
    </submittedName>
</protein>
<dbReference type="PANTHER" id="PTHR30069:SF29">
    <property type="entry name" value="HEMOGLOBIN AND HEMOGLOBIN-HAPTOGLOBIN-BINDING PROTEIN 1-RELATED"/>
    <property type="match status" value="1"/>
</dbReference>
<feature type="region of interest" description="Disordered" evidence="2">
    <location>
        <begin position="22"/>
        <end position="49"/>
    </location>
</feature>
<gene>
    <name evidence="5" type="ORF">MTP16_21505</name>
</gene>
<evidence type="ECO:0000256" key="1">
    <source>
        <dbReference type="ARBA" id="ARBA00022729"/>
    </source>
</evidence>
<dbReference type="PANTHER" id="PTHR30069">
    <property type="entry name" value="TONB-DEPENDENT OUTER MEMBRANE RECEPTOR"/>
    <property type="match status" value="1"/>
</dbReference>